<dbReference type="EMBL" id="FMZH01000002">
    <property type="protein sequence ID" value="SDC52483.1"/>
    <property type="molecule type" value="Genomic_DNA"/>
</dbReference>
<evidence type="ECO:0000313" key="1">
    <source>
        <dbReference type="EMBL" id="SDC52483.1"/>
    </source>
</evidence>
<accession>A0A1G6MAE7</accession>
<dbReference type="Proteomes" id="UP000199455">
    <property type="component" value="Unassembled WGS sequence"/>
</dbReference>
<dbReference type="AlphaFoldDB" id="A0A1G6MAE7"/>
<protein>
    <submittedName>
        <fullName evidence="1">Uncharacterized protein</fullName>
    </submittedName>
</protein>
<keyword evidence="2" id="KW-1185">Reference proteome</keyword>
<evidence type="ECO:0000313" key="2">
    <source>
        <dbReference type="Proteomes" id="UP000199455"/>
    </source>
</evidence>
<gene>
    <name evidence="1" type="ORF">SAMN04488024_102277</name>
</gene>
<organism evidence="1 2">
    <name type="scientific">Pedobacter soli</name>
    <dbReference type="NCBI Taxonomy" id="390242"/>
    <lineage>
        <taxon>Bacteria</taxon>
        <taxon>Pseudomonadati</taxon>
        <taxon>Bacteroidota</taxon>
        <taxon>Sphingobacteriia</taxon>
        <taxon>Sphingobacteriales</taxon>
        <taxon>Sphingobacteriaceae</taxon>
        <taxon>Pedobacter</taxon>
    </lineage>
</organism>
<name>A0A1G6MAE7_9SPHI</name>
<dbReference type="RefSeq" id="WP_156131379.1">
    <property type="nucleotide sequence ID" value="NZ_FMZH01000002.1"/>
</dbReference>
<reference evidence="2" key="1">
    <citation type="submission" date="2016-10" db="EMBL/GenBank/DDBJ databases">
        <authorList>
            <person name="Varghese N."/>
            <person name="Submissions S."/>
        </authorList>
    </citation>
    <scope>NUCLEOTIDE SEQUENCE [LARGE SCALE GENOMIC DNA]</scope>
    <source>
        <strain evidence="2">DSM 18609</strain>
    </source>
</reference>
<sequence>MKAQHTNTSAKLAKKTVFVYKNIKTKNSLFETTPTGDQSHTVVMTSWIDII</sequence>
<dbReference type="STRING" id="390242.SAMN04488024_102277"/>
<proteinExistence type="predicted"/>